<evidence type="ECO:0000256" key="1">
    <source>
        <dbReference type="SAM" id="Phobius"/>
    </source>
</evidence>
<keyword evidence="1" id="KW-1133">Transmembrane helix</keyword>
<keyword evidence="1" id="KW-0812">Transmembrane</keyword>
<organism evidence="2 3">
    <name type="scientific">Streptomyces rubiginosohelvolus</name>
    <dbReference type="NCBI Taxonomy" id="67362"/>
    <lineage>
        <taxon>Bacteria</taxon>
        <taxon>Bacillati</taxon>
        <taxon>Actinomycetota</taxon>
        <taxon>Actinomycetes</taxon>
        <taxon>Kitasatosporales</taxon>
        <taxon>Streptomycetaceae</taxon>
        <taxon>Streptomyces</taxon>
    </lineage>
</organism>
<accession>A0ABQ3BC26</accession>
<sequence>MQSGFVSADDVTAPGDREAGGEREERVVIALLVVACEVAFWVLLAVGLALRYVARKPKLGAAVLLCEPLLEVVLLVVTAIDLKSGAEPDWKHGLAAVYIGFTVGLGHHTIKKVDAWVAHRWFGGPPPVKPPKYGTARAIHEWRTAARWILAAVVALALLQAAVSYVGPDGAINSLQSWQQKMLLVIGINVIIAGGYTLFPKQAPKDADAVDREPADRL</sequence>
<name>A0ABQ3BC26_9ACTN</name>
<proteinExistence type="predicted"/>
<gene>
    <name evidence="2" type="ORF">GCM10010328_03880</name>
</gene>
<feature type="transmembrane region" description="Helical" evidence="1">
    <location>
        <begin position="27"/>
        <end position="50"/>
    </location>
</feature>
<dbReference type="Proteomes" id="UP000624183">
    <property type="component" value="Unassembled WGS sequence"/>
</dbReference>
<protein>
    <recommendedName>
        <fullName evidence="4">Integral membrane protein</fullName>
    </recommendedName>
</protein>
<evidence type="ECO:0008006" key="4">
    <source>
        <dbReference type="Google" id="ProtNLM"/>
    </source>
</evidence>
<keyword evidence="3" id="KW-1185">Reference proteome</keyword>
<feature type="transmembrane region" description="Helical" evidence="1">
    <location>
        <begin position="178"/>
        <end position="199"/>
    </location>
</feature>
<feature type="transmembrane region" description="Helical" evidence="1">
    <location>
        <begin position="145"/>
        <end position="166"/>
    </location>
</feature>
<reference evidence="3" key="1">
    <citation type="journal article" date="2019" name="Int. J. Syst. Evol. Microbiol.">
        <title>The Global Catalogue of Microorganisms (GCM) 10K type strain sequencing project: providing services to taxonomists for standard genome sequencing and annotation.</title>
        <authorList>
            <consortium name="The Broad Institute Genomics Platform"/>
            <consortium name="The Broad Institute Genome Sequencing Center for Infectious Disease"/>
            <person name="Wu L."/>
            <person name="Ma J."/>
        </authorList>
    </citation>
    <scope>NUCLEOTIDE SEQUENCE [LARGE SCALE GENOMIC DNA]</scope>
    <source>
        <strain evidence="3">JCM 4602</strain>
    </source>
</reference>
<evidence type="ECO:0000313" key="2">
    <source>
        <dbReference type="EMBL" id="GGZ33914.1"/>
    </source>
</evidence>
<comment type="caution">
    <text evidence="2">The sequence shown here is derived from an EMBL/GenBank/DDBJ whole genome shotgun (WGS) entry which is preliminary data.</text>
</comment>
<evidence type="ECO:0000313" key="3">
    <source>
        <dbReference type="Proteomes" id="UP000624183"/>
    </source>
</evidence>
<dbReference type="EMBL" id="BMUW01000001">
    <property type="protein sequence ID" value="GGZ33914.1"/>
    <property type="molecule type" value="Genomic_DNA"/>
</dbReference>
<keyword evidence="1" id="KW-0472">Membrane</keyword>